<sequence length="161" mass="17198">MDFRNLVVDEPLEKPAAQVSSYSSSDFQTWTNDIKSKASRGDAVGAIMQAVNAPPYGISEPVKSAFLSAVSAAIVSVKSSEIPSVIKSMDVNQRDVLLKYLYWSMAHPPTATPSAGRYGAVPTSASGGTTTGIILSYFEKLMTVAGEGDISRVLSDRRQFS</sequence>
<dbReference type="SUPFAM" id="SSF69103">
    <property type="entry name" value="Arp2/3 complex 16 kDa subunit ARPC5"/>
    <property type="match status" value="1"/>
</dbReference>
<dbReference type="InterPro" id="IPR006789">
    <property type="entry name" value="ARPC5"/>
</dbReference>
<dbReference type="InterPro" id="IPR036743">
    <property type="entry name" value="ARPC5_sf"/>
</dbReference>
<comment type="similarity">
    <text evidence="2 5">Belongs to the ARPC5 family.</text>
</comment>
<keyword evidence="7" id="KW-1185">Reference proteome</keyword>
<name>A0A1E4TC58_9ASCO</name>
<accession>A0A1E4TC58</accession>
<dbReference type="GO" id="GO:0034314">
    <property type="term" value="P:Arp2/3 complex-mediated actin nucleation"/>
    <property type="evidence" value="ECO:0007669"/>
    <property type="project" value="InterPro"/>
</dbReference>
<dbReference type="GO" id="GO:0005885">
    <property type="term" value="C:Arp2/3 protein complex"/>
    <property type="evidence" value="ECO:0007669"/>
    <property type="project" value="InterPro"/>
</dbReference>
<reference evidence="7" key="1">
    <citation type="submission" date="2016-02" db="EMBL/GenBank/DDBJ databases">
        <title>Comparative genomics of biotechnologically important yeasts.</title>
        <authorList>
            <consortium name="DOE Joint Genome Institute"/>
            <person name="Riley R."/>
            <person name="Haridas S."/>
            <person name="Wolfe K.H."/>
            <person name="Lopes M.R."/>
            <person name="Hittinger C.T."/>
            <person name="Goker M."/>
            <person name="Salamov A."/>
            <person name="Wisecaver J."/>
            <person name="Long T.M."/>
            <person name="Aerts A.L."/>
            <person name="Barry K."/>
            <person name="Choi C."/>
            <person name="Clum A."/>
            <person name="Coughlan A.Y."/>
            <person name="Deshpande S."/>
            <person name="Douglass A.P."/>
            <person name="Hanson S.J."/>
            <person name="Klenk H.-P."/>
            <person name="Labutti K."/>
            <person name="Lapidus A."/>
            <person name="Lindquist E."/>
            <person name="Lipzen A."/>
            <person name="Meier-Kolthoff J.P."/>
            <person name="Ohm R.A."/>
            <person name="Otillar R.P."/>
            <person name="Pangilinan J."/>
            <person name="Peng Y."/>
            <person name="Rokas A."/>
            <person name="Rosa C.A."/>
            <person name="Scheuner C."/>
            <person name="Sibirny A.A."/>
            <person name="Slot J.C."/>
            <person name="Stielow J.B."/>
            <person name="Sun H."/>
            <person name="Kurtzman C.P."/>
            <person name="Blackwell M."/>
            <person name="Jeffries T.W."/>
            <person name="Grigoriev I.V."/>
        </authorList>
    </citation>
    <scope>NUCLEOTIDE SEQUENCE [LARGE SCALE GENOMIC DNA]</scope>
    <source>
        <strain evidence="7">NRRL Y-17796</strain>
    </source>
</reference>
<protein>
    <recommendedName>
        <fullName evidence="5">Actin-related protein 2/3 complex subunit 5</fullName>
    </recommendedName>
</protein>
<dbReference type="Pfam" id="PF04699">
    <property type="entry name" value="P16-Arc"/>
    <property type="match status" value="1"/>
</dbReference>
<keyword evidence="3" id="KW-0963">Cytoplasm</keyword>
<evidence type="ECO:0000313" key="6">
    <source>
        <dbReference type="EMBL" id="ODV89303.1"/>
    </source>
</evidence>
<dbReference type="AlphaFoldDB" id="A0A1E4TC58"/>
<keyword evidence="4 5" id="KW-0206">Cytoskeleton</keyword>
<evidence type="ECO:0000256" key="5">
    <source>
        <dbReference type="RuleBase" id="RU004301"/>
    </source>
</evidence>
<proteinExistence type="inferred from homology"/>
<dbReference type="Gene3D" id="1.25.40.190">
    <property type="entry name" value="Actin-related protein 2/3 complex subunit 5"/>
    <property type="match status" value="1"/>
</dbReference>
<dbReference type="Proteomes" id="UP000095023">
    <property type="component" value="Unassembled WGS sequence"/>
</dbReference>
<evidence type="ECO:0000256" key="2">
    <source>
        <dbReference type="ARBA" id="ARBA00006084"/>
    </source>
</evidence>
<dbReference type="EMBL" id="KV453843">
    <property type="protein sequence ID" value="ODV89303.1"/>
    <property type="molecule type" value="Genomic_DNA"/>
</dbReference>
<dbReference type="GO" id="GO:0030833">
    <property type="term" value="P:regulation of actin filament polymerization"/>
    <property type="evidence" value="ECO:0007669"/>
    <property type="project" value="InterPro"/>
</dbReference>
<dbReference type="PANTHER" id="PTHR12644">
    <property type="entry name" value="ARP2/3 COMPLEX 16 KD SUBUNIT P16-ARC"/>
    <property type="match status" value="1"/>
</dbReference>
<dbReference type="OrthoDB" id="195498at2759"/>
<evidence type="ECO:0000313" key="7">
    <source>
        <dbReference type="Proteomes" id="UP000095023"/>
    </source>
</evidence>
<evidence type="ECO:0000256" key="1">
    <source>
        <dbReference type="ARBA" id="ARBA00004245"/>
    </source>
</evidence>
<comment type="function">
    <text evidence="5">Functions as component of the Arp2/3 complex which is involved in regulation of actin polymerization and together with an activating nucleation-promoting factor (NPF) mediates the formation of branched actin networks. Arp2/3 complex plays a critical role in the control of cell morphogenesis via the modulation of cell polarity development.</text>
</comment>
<evidence type="ECO:0000256" key="3">
    <source>
        <dbReference type="ARBA" id="ARBA00022490"/>
    </source>
</evidence>
<evidence type="ECO:0000256" key="4">
    <source>
        <dbReference type="ARBA" id="ARBA00023212"/>
    </source>
</evidence>
<comment type="subcellular location">
    <subcellularLocation>
        <location evidence="1">Cytoplasm</location>
        <location evidence="1">Cytoskeleton</location>
    </subcellularLocation>
</comment>
<gene>
    <name evidence="6" type="ORF">CANCADRAFT_3928</name>
</gene>
<organism evidence="6 7">
    <name type="scientific">Tortispora caseinolytica NRRL Y-17796</name>
    <dbReference type="NCBI Taxonomy" id="767744"/>
    <lineage>
        <taxon>Eukaryota</taxon>
        <taxon>Fungi</taxon>
        <taxon>Dikarya</taxon>
        <taxon>Ascomycota</taxon>
        <taxon>Saccharomycotina</taxon>
        <taxon>Trigonopsidomycetes</taxon>
        <taxon>Trigonopsidales</taxon>
        <taxon>Trigonopsidaceae</taxon>
        <taxon>Tortispora</taxon>
    </lineage>
</organism>